<dbReference type="CDD" id="cd06089">
    <property type="entry name" value="KOW_RPL26"/>
    <property type="match status" value="1"/>
</dbReference>
<reference evidence="7 8" key="2">
    <citation type="journal article" date="2007" name="BMC Biol.">
        <title>A 100%-complete sequence reveals unusually simple genomic features in the hot-spring red alga Cyanidioschyzon merolae.</title>
        <authorList>
            <person name="Nozaki H."/>
            <person name="Takano H."/>
            <person name="Misumi O."/>
            <person name="Terasawa K."/>
            <person name="Matsuzaki M."/>
            <person name="Maruyama S."/>
            <person name="Nishida K."/>
            <person name="Yagisawa F."/>
            <person name="Yoshida Y."/>
            <person name="Fujiwara T."/>
            <person name="Takio S."/>
            <person name="Tamura K."/>
            <person name="Chung S.J."/>
            <person name="Nakamura S."/>
            <person name="Kuroiwa H."/>
            <person name="Tanaka K."/>
            <person name="Sato N."/>
            <person name="Kuroiwa T."/>
        </authorList>
    </citation>
    <scope>NUCLEOTIDE SEQUENCE [LARGE SCALE GENOMIC DNA]</scope>
    <source>
        <strain evidence="7 8">10D</strain>
    </source>
</reference>
<comment type="function">
    <text evidence="1">One of two assembly initiator proteins, it binds directly to the 5'-end of the 23S rRNA, where it nucleates assembly of the 50S subunit.</text>
</comment>
<reference evidence="7 8" key="1">
    <citation type="journal article" date="2004" name="Nature">
        <title>Genome sequence of the ultrasmall unicellular red alga Cyanidioschyzon merolae 10D.</title>
        <authorList>
            <person name="Matsuzaki M."/>
            <person name="Misumi O."/>
            <person name="Shin-i T."/>
            <person name="Maruyama S."/>
            <person name="Takahara M."/>
            <person name="Miyagishima S."/>
            <person name="Mori T."/>
            <person name="Nishida K."/>
            <person name="Yagisawa F."/>
            <person name="Nishida K."/>
            <person name="Yoshida Y."/>
            <person name="Nishimura Y."/>
            <person name="Nakao S."/>
            <person name="Kobayashi T."/>
            <person name="Momoyama Y."/>
            <person name="Higashiyama T."/>
            <person name="Minoda A."/>
            <person name="Sano M."/>
            <person name="Nomoto H."/>
            <person name="Oishi K."/>
            <person name="Hayashi H."/>
            <person name="Ohta F."/>
            <person name="Nishizaka S."/>
            <person name="Haga S."/>
            <person name="Miura S."/>
            <person name="Morishita T."/>
            <person name="Kabeya Y."/>
            <person name="Terasawa K."/>
            <person name="Suzuki Y."/>
            <person name="Ishii Y."/>
            <person name="Asakawa S."/>
            <person name="Takano H."/>
            <person name="Ohta N."/>
            <person name="Kuroiwa H."/>
            <person name="Tanaka K."/>
            <person name="Shimizu N."/>
            <person name="Sugano S."/>
            <person name="Sato N."/>
            <person name="Nozaki H."/>
            <person name="Ogasawara N."/>
            <person name="Kohara Y."/>
            <person name="Kuroiwa T."/>
        </authorList>
    </citation>
    <scope>NUCLEOTIDE SEQUENCE [LARGE SCALE GENOMIC DNA]</scope>
    <source>
        <strain evidence="7 8">10D</strain>
    </source>
</reference>
<gene>
    <name evidence="7" type="ORF">CYME_CMG157C</name>
</gene>
<dbReference type="OrthoDB" id="1688503at2759"/>
<dbReference type="GO" id="GO:0006412">
    <property type="term" value="P:translation"/>
    <property type="evidence" value="ECO:0007669"/>
    <property type="project" value="InterPro"/>
</dbReference>
<dbReference type="FunFam" id="2.30.30.30:FF:000009">
    <property type="entry name" value="60S ribosomal protein L26"/>
    <property type="match status" value="1"/>
</dbReference>
<dbReference type="Pfam" id="PF16906">
    <property type="entry name" value="Ribosomal_L26"/>
    <property type="match status" value="1"/>
</dbReference>
<dbReference type="GeneID" id="16993188"/>
<dbReference type="RefSeq" id="XP_005535947.1">
    <property type="nucleotide sequence ID" value="XM_005535890.1"/>
</dbReference>
<keyword evidence="3 7" id="KW-0689">Ribosomal protein</keyword>
<dbReference type="GO" id="GO:0003735">
    <property type="term" value="F:structural constituent of ribosome"/>
    <property type="evidence" value="ECO:0007669"/>
    <property type="project" value="InterPro"/>
</dbReference>
<dbReference type="Proteomes" id="UP000007014">
    <property type="component" value="Chromosome 7"/>
</dbReference>
<dbReference type="SUPFAM" id="SSF50104">
    <property type="entry name" value="Translation proteins SH3-like domain"/>
    <property type="match status" value="1"/>
</dbReference>
<evidence type="ECO:0000256" key="2">
    <source>
        <dbReference type="ARBA" id="ARBA00010618"/>
    </source>
</evidence>
<protein>
    <recommendedName>
        <fullName evidence="5">Large ribosomal subunit protein uL24c</fullName>
    </recommendedName>
</protein>
<keyword evidence="4" id="KW-0687">Ribonucleoprotein</keyword>
<evidence type="ECO:0000313" key="8">
    <source>
        <dbReference type="Proteomes" id="UP000007014"/>
    </source>
</evidence>
<evidence type="ECO:0000256" key="6">
    <source>
        <dbReference type="SAM" id="MobiDB-lite"/>
    </source>
</evidence>
<dbReference type="STRING" id="280699.M1UQ70"/>
<dbReference type="NCBIfam" id="TIGR01080">
    <property type="entry name" value="rplX_A_E"/>
    <property type="match status" value="1"/>
</dbReference>
<dbReference type="InterPro" id="IPR008991">
    <property type="entry name" value="Translation_prot_SH3-like_sf"/>
</dbReference>
<feature type="region of interest" description="Disordered" evidence="6">
    <location>
        <begin position="1"/>
        <end position="24"/>
    </location>
</feature>
<evidence type="ECO:0000256" key="1">
    <source>
        <dbReference type="ARBA" id="ARBA00004072"/>
    </source>
</evidence>
<comment type="similarity">
    <text evidence="2">Belongs to the universal ribosomal protein uL24 family.</text>
</comment>
<dbReference type="EMBL" id="AP006489">
    <property type="protein sequence ID" value="BAM79661.1"/>
    <property type="molecule type" value="Genomic_DNA"/>
</dbReference>
<name>M1UQ70_CYAM1</name>
<dbReference type="InterPro" id="IPR014722">
    <property type="entry name" value="Rib_uL2_dom2"/>
</dbReference>
<evidence type="ECO:0000256" key="3">
    <source>
        <dbReference type="ARBA" id="ARBA00022980"/>
    </source>
</evidence>
<dbReference type="GO" id="GO:0015934">
    <property type="term" value="C:large ribosomal subunit"/>
    <property type="evidence" value="ECO:0007669"/>
    <property type="project" value="InterPro"/>
</dbReference>
<dbReference type="Gene3D" id="2.30.30.30">
    <property type="match status" value="1"/>
</dbReference>
<dbReference type="HOGENOM" id="CLU_093240_0_1_1"/>
<dbReference type="InterPro" id="IPR005756">
    <property type="entry name" value="Ribosomal_uL24_euk/arc"/>
</dbReference>
<sequence>MKFSKEVSSSRRKQRKAHFTAPSHERRIRMSAPLSSELVEKYGVHAVPIRVGDEVRIMRGLYKMQEGKVKRCHRKKYRIAVEGVAREDSRGLPVDIGIHPSKVQIIALRLDKDRIALLKRKERASLMNARVTPSRSAVMADVD</sequence>
<organism evidence="7 8">
    <name type="scientific">Cyanidioschyzon merolae (strain NIES-3377 / 10D)</name>
    <name type="common">Unicellular red alga</name>
    <dbReference type="NCBI Taxonomy" id="280699"/>
    <lineage>
        <taxon>Eukaryota</taxon>
        <taxon>Rhodophyta</taxon>
        <taxon>Bangiophyceae</taxon>
        <taxon>Cyanidiales</taxon>
        <taxon>Cyanidiaceae</taxon>
        <taxon>Cyanidioschyzon</taxon>
    </lineage>
</organism>
<dbReference type="PANTHER" id="PTHR11143">
    <property type="entry name" value="60S RIBOSOMAL PROTEIN L26 FAMILY MEMBER"/>
    <property type="match status" value="1"/>
</dbReference>
<accession>M1UQ70</accession>
<dbReference type="KEGG" id="cme:CYME_CMG157C"/>
<dbReference type="eggNOG" id="KOG3401">
    <property type="taxonomic scope" value="Eukaryota"/>
</dbReference>
<evidence type="ECO:0000256" key="4">
    <source>
        <dbReference type="ARBA" id="ARBA00023274"/>
    </source>
</evidence>
<proteinExistence type="inferred from homology"/>
<dbReference type="HAMAP" id="MF_01326_A">
    <property type="entry name" value="Ribosomal_uL24_A"/>
    <property type="match status" value="1"/>
</dbReference>
<keyword evidence="8" id="KW-1185">Reference proteome</keyword>
<evidence type="ECO:0000256" key="5">
    <source>
        <dbReference type="ARBA" id="ARBA00035282"/>
    </source>
</evidence>
<dbReference type="InterPro" id="IPR041988">
    <property type="entry name" value="Ribosomal_uL24_KOW"/>
</dbReference>
<dbReference type="OMA" id="VRIMRGD"/>
<dbReference type="GO" id="GO:0003723">
    <property type="term" value="F:RNA binding"/>
    <property type="evidence" value="ECO:0007669"/>
    <property type="project" value="InterPro"/>
</dbReference>
<dbReference type="AlphaFoldDB" id="M1UQ70"/>
<evidence type="ECO:0000313" key="7">
    <source>
        <dbReference type="EMBL" id="BAM79661.1"/>
    </source>
</evidence>
<dbReference type="Gramene" id="CMG157CT">
    <property type="protein sequence ID" value="CMG157CT"/>
    <property type="gene ID" value="CMG157C"/>
</dbReference>